<organism evidence="2 3">
    <name type="scientific">Clostridium neonatale</name>
    <dbReference type="NCBI Taxonomy" id="137838"/>
    <lineage>
        <taxon>Bacteria</taxon>
        <taxon>Bacillati</taxon>
        <taxon>Bacillota</taxon>
        <taxon>Clostridia</taxon>
        <taxon>Eubacteriales</taxon>
        <taxon>Clostridiaceae</taxon>
        <taxon>Clostridium</taxon>
    </lineage>
</organism>
<dbReference type="InterPro" id="IPR018891">
    <property type="entry name" value="AIPR_C"/>
</dbReference>
<evidence type="ECO:0000313" key="3">
    <source>
        <dbReference type="Proteomes" id="UP000220840"/>
    </source>
</evidence>
<proteinExistence type="predicted"/>
<protein>
    <recommendedName>
        <fullName evidence="1">Abortive phage infection protein C-terminal domain-containing protein</fullName>
    </recommendedName>
</protein>
<dbReference type="Pfam" id="PF10592">
    <property type="entry name" value="AIPR"/>
    <property type="match status" value="1"/>
</dbReference>
<evidence type="ECO:0000313" key="2">
    <source>
        <dbReference type="EMBL" id="PEG31272.1"/>
    </source>
</evidence>
<evidence type="ECO:0000259" key="1">
    <source>
        <dbReference type="Pfam" id="PF10592"/>
    </source>
</evidence>
<name>A0A2A7MHH7_9CLOT</name>
<sequence length="599" mass="69970">MFGENRKEKMVRMIKEELINLGIDIQILKNNSLDDNVDYVLNGNKKMIDSIDLDLNVEDFCIFIFVSEESFENTINLITSQFENNFEKESCLPETVNVFYIFNALEEQIHFCESMDKKKLKDSIKKIYKIKKNVISAQNIYYNSLICGNPSEQDFKINIESRIKSLDIEREIDIDNNKLKIRGYVFTASLYNIVELYNQLGSDLFNFNVRCSIKDELEVDKKIKETLKDDPKSFWYLNNGITMVIDHSNLNLKNSRFIELHYCNDDIMSIINGAQTVSTSAEYFYNSLSENIDKAKDDAKVMFRIIQVSAEKQMEKSIEKKQYTNIAIQEINKISIALNRQKPIKPEDVAYTVPFIYNINKLKNNNFTNKIFFSLVRRGEGHGYDLATFFRTIKAYLQQQPGQALNDAAKKLLQVKKDEDGEPFFSNGIFTNTVKLNNQEVSEDEFKKYFTPVNFANQLANKFLDARKILIKKIDDETKQNELTTEETLKLERKKAIVNYGKWYFISYVIYILNEKNTKDFTNFNASVTAKDSELYEIVDLFAVLFNELISDLGDKTLTLSNFKNEDLYKELIDYKNCGNQDLINKIDDYNKKLEIYFK</sequence>
<keyword evidence="3" id="KW-1185">Reference proteome</keyword>
<dbReference type="Proteomes" id="UP000220840">
    <property type="component" value="Unassembled WGS sequence"/>
</dbReference>
<dbReference type="AlphaFoldDB" id="A0A2A7MHH7"/>
<gene>
    <name evidence="2" type="ORF">CQ394_05995</name>
</gene>
<dbReference type="STRING" id="137838.GCA_001458595_02669"/>
<dbReference type="OrthoDB" id="9806213at2"/>
<feature type="domain" description="Abortive phage infection protein C-terminal" evidence="1">
    <location>
        <begin position="206"/>
        <end position="520"/>
    </location>
</feature>
<dbReference type="EMBL" id="PDCJ01000001">
    <property type="protein sequence ID" value="PEG31272.1"/>
    <property type="molecule type" value="Genomic_DNA"/>
</dbReference>
<dbReference type="RefSeq" id="WP_058295429.1">
    <property type="nucleotide sequence ID" value="NZ_JBNOOD010000050.1"/>
</dbReference>
<accession>A0A2A7MHH7</accession>
<reference evidence="2 3" key="1">
    <citation type="submission" date="2017-10" db="EMBL/GenBank/DDBJ databases">
        <title>Effective Description of Clostridium neonatale sp. nov. linked to necrotizing enterocolitis in neonates and a clarification of species assignable to the genus Clostridium (Prazmowski 1880) emend. Lawson and Rainey 2016.</title>
        <authorList>
            <person name="Bernard K."/>
            <person name="Burdz T."/>
            <person name="Wiebe D."/>
            <person name="Balcewich B."/>
            <person name="Alfa M."/>
            <person name="Bernier A.-M."/>
        </authorList>
    </citation>
    <scope>NUCLEOTIDE SEQUENCE [LARGE SCALE GENOMIC DNA]</scope>
    <source>
        <strain evidence="2 3">LCDC99A005</strain>
    </source>
</reference>
<comment type="caution">
    <text evidence="2">The sequence shown here is derived from an EMBL/GenBank/DDBJ whole genome shotgun (WGS) entry which is preliminary data.</text>
</comment>